<dbReference type="EMBL" id="CP046244">
    <property type="protein sequence ID" value="QGP93929.1"/>
    <property type="molecule type" value="Genomic_DNA"/>
</dbReference>
<dbReference type="Pfam" id="PF06782">
    <property type="entry name" value="UPF0236"/>
    <property type="match status" value="1"/>
</dbReference>
<evidence type="ECO:0000313" key="7">
    <source>
        <dbReference type="EMBL" id="QGP92424.1"/>
    </source>
</evidence>
<protein>
    <submittedName>
        <fullName evidence="5">ISLre2 family transposase ISMoth2</fullName>
    </submittedName>
</protein>
<evidence type="ECO:0000313" key="2">
    <source>
        <dbReference type="EMBL" id="QGP91523.1"/>
    </source>
</evidence>
<dbReference type="EMBL" id="CP046244">
    <property type="protein sequence ID" value="QGP93497.1"/>
    <property type="molecule type" value="Genomic_DNA"/>
</dbReference>
<reference evidence="5 13" key="1">
    <citation type="submission" date="2019-11" db="EMBL/GenBank/DDBJ databases">
        <title>Genome sequence of Moorella glycerini DSM11254.</title>
        <authorList>
            <person name="Poehlein A."/>
            <person name="Boeer T."/>
            <person name="Daniel R."/>
        </authorList>
    </citation>
    <scope>NUCLEOTIDE SEQUENCE [LARGE SCALE GENOMIC DNA]</scope>
    <source>
        <strain evidence="5 13">DSM 11254</strain>
    </source>
</reference>
<evidence type="ECO:0000256" key="1">
    <source>
        <dbReference type="ARBA" id="ARBA00006539"/>
    </source>
</evidence>
<dbReference type="InterPro" id="IPR009620">
    <property type="entry name" value="UPF0236"/>
</dbReference>
<dbReference type="EMBL" id="CP046244">
    <property type="protein sequence ID" value="QGP92418.1"/>
    <property type="molecule type" value="Genomic_DNA"/>
</dbReference>
<dbReference type="RefSeq" id="WP_156272057.1">
    <property type="nucleotide sequence ID" value="NZ_CP046244.1"/>
</dbReference>
<evidence type="ECO:0000313" key="10">
    <source>
        <dbReference type="EMBL" id="QGP93851.1"/>
    </source>
</evidence>
<accession>A0A6I5ZRJ6</accession>
<dbReference type="EMBL" id="CP046244">
    <property type="protein sequence ID" value="QGP91789.1"/>
    <property type="molecule type" value="Genomic_DNA"/>
</dbReference>
<dbReference type="EMBL" id="CP046244">
    <property type="protein sequence ID" value="QGP91662.1"/>
    <property type="molecule type" value="Genomic_DNA"/>
</dbReference>
<dbReference type="EMBL" id="CP046244">
    <property type="protein sequence ID" value="QGP92368.1"/>
    <property type="molecule type" value="Genomic_DNA"/>
</dbReference>
<dbReference type="EMBL" id="CP046244">
    <property type="protein sequence ID" value="QGP91523.1"/>
    <property type="molecule type" value="Genomic_DNA"/>
</dbReference>
<dbReference type="OrthoDB" id="1719576at2"/>
<evidence type="ECO:0000313" key="3">
    <source>
        <dbReference type="EMBL" id="QGP91662.1"/>
    </source>
</evidence>
<dbReference type="EMBL" id="CP046244">
    <property type="protein sequence ID" value="QGP93851.1"/>
    <property type="molecule type" value="Genomic_DNA"/>
</dbReference>
<gene>
    <name evidence="2" type="ORF">MGLY_08580</name>
    <name evidence="3" type="ORF">MGLY_10030</name>
    <name evidence="4" type="ORF">MGLY_11310</name>
    <name evidence="5" type="ORF">MGLY_17430</name>
    <name evidence="6" type="ORF">MGLY_17990</name>
    <name evidence="7" type="ORF">MGLY_18060</name>
    <name evidence="8" type="ORF">MGLY_26660</name>
    <name evidence="9" type="ORF">MGLY_29070</name>
    <name evidence="10" type="ORF">MGLY_32740</name>
    <name evidence="11" type="ORF">MGLY_32760</name>
    <name evidence="12" type="ORF">MGLY_33540</name>
</gene>
<evidence type="ECO:0000313" key="5">
    <source>
        <dbReference type="EMBL" id="QGP92368.1"/>
    </source>
</evidence>
<dbReference type="NCBIfam" id="NF033529">
    <property type="entry name" value="transpos_ISLre2"/>
    <property type="match status" value="1"/>
</dbReference>
<dbReference type="AlphaFoldDB" id="A0A6I5ZRJ6"/>
<dbReference type="EMBL" id="CP046244">
    <property type="protein sequence ID" value="QGP93259.1"/>
    <property type="molecule type" value="Genomic_DNA"/>
</dbReference>
<dbReference type="Proteomes" id="UP000425916">
    <property type="component" value="Chromosome"/>
</dbReference>
<name>A0A6I5ZRJ6_9FIRM</name>
<evidence type="ECO:0000313" key="11">
    <source>
        <dbReference type="EMBL" id="QGP93853.1"/>
    </source>
</evidence>
<proteinExistence type="inferred from homology"/>
<dbReference type="EMBL" id="CP046244">
    <property type="protein sequence ID" value="QGP93853.1"/>
    <property type="molecule type" value="Genomic_DNA"/>
</dbReference>
<dbReference type="EMBL" id="CP046244">
    <property type="protein sequence ID" value="QGP92424.1"/>
    <property type="molecule type" value="Genomic_DNA"/>
</dbReference>
<evidence type="ECO:0000313" key="6">
    <source>
        <dbReference type="EMBL" id="QGP92418.1"/>
    </source>
</evidence>
<evidence type="ECO:0000313" key="4">
    <source>
        <dbReference type="EMBL" id="QGP91789.1"/>
    </source>
</evidence>
<evidence type="ECO:0000313" key="8">
    <source>
        <dbReference type="EMBL" id="QGP93259.1"/>
    </source>
</evidence>
<evidence type="ECO:0000313" key="13">
    <source>
        <dbReference type="Proteomes" id="UP000425916"/>
    </source>
</evidence>
<comment type="similarity">
    <text evidence="1">Belongs to the UPF0236 family.</text>
</comment>
<keyword evidence="13" id="KW-1185">Reference proteome</keyword>
<evidence type="ECO:0000313" key="12">
    <source>
        <dbReference type="EMBL" id="QGP93929.1"/>
    </source>
</evidence>
<sequence length="476" mass="54463">MVNGNTSTATIFSLLDGIENFNTLEEVILQIARRLLVAVLEALDDALMPAKPKRYRIAGFRYRTITCLYGDITFKRRLYVKATRKKKRGEGRFLLDEALNLRQGKRLTGRLLKLAVSLATRLPFRQAAEIMAEAGMGQLSHMTIHSEVKRNGLEQKGLQEALRNKLFVSGEEPQGKKKKVPALFIEADGIMIPLQRSKQERIEVKVGIVYEGWIEKGNARHLKNPRVVMGIYEDGEQFWEALTTEIARYYEIDEKTIYVVNGDGASWIQKTAKEQLPGAIVQLDRYHLHRDIRQAYGNETARGLMEILAKGQEQVFLDTMEALIEEAPNRKNKQQRQKVYDYCQRYRDNLLDYRLRLPRQLEGLKLYGMGVAETTVDKKIAIRMKKRGMSWSEAGATAMVALLMLKANGELAAWLEKKMPQVEKNPVKVIKEKKIVKEDVEAWLRKRVPALVGPEAGTDWVKYTLRQLTRISGAIF</sequence>
<organism evidence="5 13">
    <name type="scientific">Neomoorella glycerini</name>
    <dbReference type="NCBI Taxonomy" id="55779"/>
    <lineage>
        <taxon>Bacteria</taxon>
        <taxon>Bacillati</taxon>
        <taxon>Bacillota</taxon>
        <taxon>Clostridia</taxon>
        <taxon>Neomoorellales</taxon>
        <taxon>Neomoorellaceae</taxon>
        <taxon>Neomoorella</taxon>
    </lineage>
</organism>
<evidence type="ECO:0000313" key="9">
    <source>
        <dbReference type="EMBL" id="QGP93497.1"/>
    </source>
</evidence>